<dbReference type="Gene3D" id="3.40.50.10800">
    <property type="entry name" value="NadA-like"/>
    <property type="match status" value="3"/>
</dbReference>
<feature type="binding site" evidence="13">
    <location>
        <position position="156"/>
    </location>
    <ligand>
        <name>iminosuccinate</name>
        <dbReference type="ChEBI" id="CHEBI:77875"/>
    </ligand>
</feature>
<dbReference type="NCBIfam" id="TIGR00550">
    <property type="entry name" value="nadA"/>
    <property type="match status" value="1"/>
</dbReference>
<dbReference type="GO" id="GO:0046872">
    <property type="term" value="F:metal ion binding"/>
    <property type="evidence" value="ECO:0007669"/>
    <property type="project" value="UniProtKB-KW"/>
</dbReference>
<evidence type="ECO:0000256" key="1">
    <source>
        <dbReference type="ARBA" id="ARBA00003791"/>
    </source>
</evidence>
<evidence type="ECO:0000256" key="13">
    <source>
        <dbReference type="HAMAP-Rule" id="MF_00569"/>
    </source>
</evidence>
<feature type="binding site" evidence="13">
    <location>
        <position position="266"/>
    </location>
    <ligand>
        <name>iminosuccinate</name>
        <dbReference type="ChEBI" id="CHEBI:77875"/>
    </ligand>
</feature>
<dbReference type="InterPro" id="IPR036094">
    <property type="entry name" value="NadA_sf"/>
</dbReference>
<dbReference type="FunFam" id="3.40.50.10800:FF:000001">
    <property type="entry name" value="Quinolinate synthase A"/>
    <property type="match status" value="1"/>
</dbReference>
<keyword evidence="5 13" id="KW-0963">Cytoplasm</keyword>
<dbReference type="GO" id="GO:0051539">
    <property type="term" value="F:4 iron, 4 sulfur cluster binding"/>
    <property type="evidence" value="ECO:0007669"/>
    <property type="project" value="UniProtKB-KW"/>
</dbReference>
<dbReference type="SUPFAM" id="SSF142754">
    <property type="entry name" value="NadA-like"/>
    <property type="match status" value="1"/>
</dbReference>
<dbReference type="PANTHER" id="PTHR30573:SF0">
    <property type="entry name" value="QUINOLINATE SYNTHASE, CHLOROPLASTIC"/>
    <property type="match status" value="1"/>
</dbReference>
<evidence type="ECO:0000256" key="9">
    <source>
        <dbReference type="ARBA" id="ARBA00023004"/>
    </source>
</evidence>
<keyword evidence="6 13" id="KW-0662">Pyridine nucleotide biosynthesis</keyword>
<organism evidence="14 15">
    <name type="scientific">Desulfosporosinus metallidurans</name>
    <dbReference type="NCBI Taxonomy" id="1888891"/>
    <lineage>
        <taxon>Bacteria</taxon>
        <taxon>Bacillati</taxon>
        <taxon>Bacillota</taxon>
        <taxon>Clostridia</taxon>
        <taxon>Eubacteriales</taxon>
        <taxon>Desulfitobacteriaceae</taxon>
        <taxon>Desulfosporosinus</taxon>
    </lineage>
</organism>
<evidence type="ECO:0000256" key="6">
    <source>
        <dbReference type="ARBA" id="ARBA00022642"/>
    </source>
</evidence>
<comment type="subcellular location">
    <subcellularLocation>
        <location evidence="13">Cytoplasm</location>
    </subcellularLocation>
</comment>
<evidence type="ECO:0000256" key="2">
    <source>
        <dbReference type="ARBA" id="ARBA00005065"/>
    </source>
</evidence>
<dbReference type="InterPro" id="IPR023515">
    <property type="entry name" value="Quinolinate_synth_A_type3"/>
</dbReference>
<evidence type="ECO:0000256" key="4">
    <source>
        <dbReference type="ARBA" id="ARBA00022485"/>
    </source>
</evidence>
<name>A0A1Q8QW57_9FIRM</name>
<feature type="binding site" evidence="13">
    <location>
        <position position="313"/>
    </location>
    <ligand>
        <name>[4Fe-4S] cluster</name>
        <dbReference type="ChEBI" id="CHEBI:49883"/>
    </ligand>
</feature>
<evidence type="ECO:0000256" key="7">
    <source>
        <dbReference type="ARBA" id="ARBA00022679"/>
    </source>
</evidence>
<keyword evidence="15" id="KW-1185">Reference proteome</keyword>
<feature type="binding site" evidence="13">
    <location>
        <position position="223"/>
    </location>
    <ligand>
        <name>[4Fe-4S] cluster</name>
        <dbReference type="ChEBI" id="CHEBI:49883"/>
    </ligand>
</feature>
<keyword evidence="9 13" id="KW-0408">Iron</keyword>
<dbReference type="GO" id="GO:0008987">
    <property type="term" value="F:quinolinate synthetase A activity"/>
    <property type="evidence" value="ECO:0007669"/>
    <property type="project" value="UniProtKB-UniRule"/>
</dbReference>
<gene>
    <name evidence="13" type="primary">nadA</name>
    <name evidence="14" type="ORF">DSOL_2573</name>
</gene>
<dbReference type="Pfam" id="PF02445">
    <property type="entry name" value="NadA"/>
    <property type="match status" value="1"/>
</dbReference>
<feature type="binding site" evidence="13">
    <location>
        <begin position="135"/>
        <end position="137"/>
    </location>
    <ligand>
        <name>iminosuccinate</name>
        <dbReference type="ChEBI" id="CHEBI:77875"/>
    </ligand>
</feature>
<evidence type="ECO:0000256" key="5">
    <source>
        <dbReference type="ARBA" id="ARBA00022490"/>
    </source>
</evidence>
<reference evidence="14 15" key="1">
    <citation type="submission" date="2016-09" db="EMBL/GenBank/DDBJ databases">
        <title>Complete genome of Desulfosporosinus sp. OL.</title>
        <authorList>
            <person name="Mardanov A."/>
            <person name="Beletsky A."/>
            <person name="Panova A."/>
            <person name="Karnachuk O."/>
            <person name="Ravin N."/>
        </authorList>
    </citation>
    <scope>NUCLEOTIDE SEQUENCE [LARGE SCALE GENOMIC DNA]</scope>
    <source>
        <strain evidence="14 15">OL</strain>
    </source>
</reference>
<keyword evidence="10 13" id="KW-0411">Iron-sulfur</keyword>
<dbReference type="InterPro" id="IPR003473">
    <property type="entry name" value="NadA"/>
</dbReference>
<dbReference type="HAMAP" id="MF_00569">
    <property type="entry name" value="NadA_type3"/>
    <property type="match status" value="1"/>
</dbReference>
<dbReference type="STRING" id="1888891.DSOL_2573"/>
<evidence type="ECO:0000256" key="3">
    <source>
        <dbReference type="ARBA" id="ARBA00012669"/>
    </source>
</evidence>
<feature type="binding site" evidence="13">
    <location>
        <position position="40"/>
    </location>
    <ligand>
        <name>iminosuccinate</name>
        <dbReference type="ChEBI" id="CHEBI:77875"/>
    </ligand>
</feature>
<comment type="caution">
    <text evidence="14">The sequence shown here is derived from an EMBL/GenBank/DDBJ whole genome shotgun (WGS) entry which is preliminary data.</text>
</comment>
<sequence>MFNSQQPIPDEYILMSEKDRDERIRAIKSNLGSRLVILGHHYQRDEVIRYADYRGDSLKLAQLAAQEKEAEYIVFCGVHFMAETADMLTSSEQKVILPDLEAGCPMADMAEIDDVEECWNLLTAQYSQEIIPVTYVNSSAEVKAFCGRNGGMTCTSSNAPKIFGKLLGEKKSILFLPDEHLGRNTGLKWGLHDQDILLWTRENPEEVELPEKAPKLILWNGYCTVHQKFKTHHVDEVRRKYPGVTVIVHPECSHAVVERADLSGSTDYIIRQISAAPAGSVWAVGTEINLVHRLAQENPDKTVVSLNENVCLCIMMSRISQPHLLAALENLNQGKVVNQICVDRKITADAISALNRMLELSK</sequence>
<accession>A0A1Q8QW57</accession>
<comment type="cofactor">
    <cofactor evidence="13">
        <name>[4Fe-4S] cluster</name>
        <dbReference type="ChEBI" id="CHEBI:49883"/>
    </cofactor>
    <text evidence="13">Binds 1 [4Fe-4S] cluster per subunit.</text>
</comment>
<dbReference type="EMBL" id="MLBF01000017">
    <property type="protein sequence ID" value="OLN31548.1"/>
    <property type="molecule type" value="Genomic_DNA"/>
</dbReference>
<evidence type="ECO:0000256" key="8">
    <source>
        <dbReference type="ARBA" id="ARBA00022723"/>
    </source>
</evidence>
<dbReference type="GO" id="GO:0005829">
    <property type="term" value="C:cytosol"/>
    <property type="evidence" value="ECO:0007669"/>
    <property type="project" value="TreeGrafter"/>
</dbReference>
<proteinExistence type="inferred from homology"/>
<evidence type="ECO:0000256" key="10">
    <source>
        <dbReference type="ARBA" id="ARBA00023014"/>
    </source>
</evidence>
<evidence type="ECO:0000256" key="11">
    <source>
        <dbReference type="ARBA" id="ARBA00050125"/>
    </source>
</evidence>
<dbReference type="OrthoDB" id="9801204at2"/>
<dbReference type="EC" id="2.5.1.72" evidence="3 13"/>
<comment type="similarity">
    <text evidence="13">Belongs to the quinolinate synthase family. Type 3 subfamily.</text>
</comment>
<comment type="function">
    <text evidence="1 13">Catalyzes the condensation of iminoaspartate with dihydroxyacetone phosphate to form quinolinate.</text>
</comment>
<comment type="pathway">
    <text evidence="2 13">Cofactor biosynthesis; NAD(+) biosynthesis; quinolinate from iminoaspartate: step 1/1.</text>
</comment>
<evidence type="ECO:0000313" key="14">
    <source>
        <dbReference type="EMBL" id="OLN31548.1"/>
    </source>
</evidence>
<dbReference type="NCBIfam" id="NF006883">
    <property type="entry name" value="PRK09375.2-4"/>
    <property type="match status" value="1"/>
</dbReference>
<dbReference type="UniPathway" id="UPA00253">
    <property type="reaction ID" value="UER00327"/>
</dbReference>
<keyword evidence="8 13" id="KW-0479">Metal-binding</keyword>
<comment type="catalytic activity">
    <reaction evidence="11">
        <text>iminosuccinate + dihydroxyacetone phosphate = quinolinate + phosphate + 2 H2O + H(+)</text>
        <dbReference type="Rhea" id="RHEA:25888"/>
        <dbReference type="ChEBI" id="CHEBI:15377"/>
        <dbReference type="ChEBI" id="CHEBI:15378"/>
        <dbReference type="ChEBI" id="CHEBI:29959"/>
        <dbReference type="ChEBI" id="CHEBI:43474"/>
        <dbReference type="ChEBI" id="CHEBI:57642"/>
        <dbReference type="ChEBI" id="CHEBI:77875"/>
        <dbReference type="EC" id="2.5.1.72"/>
    </reaction>
    <physiologicalReaction direction="left-to-right" evidence="11">
        <dbReference type="Rhea" id="RHEA:25889"/>
    </physiologicalReaction>
</comment>
<dbReference type="AlphaFoldDB" id="A0A1Q8QW57"/>
<feature type="binding site" evidence="13">
    <location>
        <position position="57"/>
    </location>
    <ligand>
        <name>iminosuccinate</name>
        <dbReference type="ChEBI" id="CHEBI:77875"/>
    </ligand>
</feature>
<dbReference type="GO" id="GO:0034628">
    <property type="term" value="P:'de novo' NAD+ biosynthetic process from L-aspartate"/>
    <property type="evidence" value="ECO:0007669"/>
    <property type="project" value="TreeGrafter"/>
</dbReference>
<feature type="binding site" evidence="13">
    <location>
        <position position="104"/>
    </location>
    <ligand>
        <name>[4Fe-4S] cluster</name>
        <dbReference type="ChEBI" id="CHEBI:49883"/>
    </ligand>
</feature>
<feature type="binding site" evidence="13">
    <location>
        <begin position="249"/>
        <end position="251"/>
    </location>
    <ligand>
        <name>iminosuccinate</name>
        <dbReference type="ChEBI" id="CHEBI:77875"/>
    </ligand>
</feature>
<protein>
    <recommendedName>
        <fullName evidence="12 13">Quinolinate synthase</fullName>
        <ecNumber evidence="3 13">2.5.1.72</ecNumber>
    </recommendedName>
</protein>
<keyword evidence="7 13" id="KW-0808">Transferase</keyword>
<keyword evidence="4 13" id="KW-0004">4Fe-4S</keyword>
<evidence type="ECO:0000313" key="15">
    <source>
        <dbReference type="Proteomes" id="UP000186102"/>
    </source>
</evidence>
<dbReference type="RefSeq" id="WP_075365167.1">
    <property type="nucleotide sequence ID" value="NZ_MLBF01000017.1"/>
</dbReference>
<dbReference type="PANTHER" id="PTHR30573">
    <property type="entry name" value="QUINOLINATE SYNTHETASE A"/>
    <property type="match status" value="1"/>
</dbReference>
<evidence type="ECO:0000256" key="12">
    <source>
        <dbReference type="ARBA" id="ARBA00073059"/>
    </source>
</evidence>
<dbReference type="Proteomes" id="UP000186102">
    <property type="component" value="Unassembled WGS sequence"/>
</dbReference>